<organism evidence="1 2">
    <name type="scientific">Lutispora saccharofermentans</name>
    <dbReference type="NCBI Taxonomy" id="3024236"/>
    <lineage>
        <taxon>Bacteria</taxon>
        <taxon>Bacillati</taxon>
        <taxon>Bacillota</taxon>
        <taxon>Clostridia</taxon>
        <taxon>Lutisporales</taxon>
        <taxon>Lutisporaceae</taxon>
        <taxon>Lutispora</taxon>
    </lineage>
</organism>
<name>A0ABT1NKP7_9FIRM</name>
<proteinExistence type="predicted"/>
<sequence>MKKVLVVNRKMVLLICFLLLFISIIAINFDLFLKYSIPTNSKKLLDTKIYFEPGIPPEGSIEEIYQDIFVTLILPCIEDAVENYYGQPFQVAPYDVKILSVERPSGYRTFLFRLTIKVSPYYGPHISVGVDRITISLSDKCIVEKFEHIKSYEFPYLHWHY</sequence>
<dbReference type="Proteomes" id="UP001651880">
    <property type="component" value="Unassembled WGS sequence"/>
</dbReference>
<gene>
    <name evidence="1" type="ORF">LJD61_14265</name>
</gene>
<protein>
    <submittedName>
        <fullName evidence="1">DUF3888 domain-containing protein</fullName>
    </submittedName>
</protein>
<dbReference type="InterPro" id="IPR024984">
    <property type="entry name" value="DUF3888"/>
</dbReference>
<accession>A0ABT1NKP7</accession>
<evidence type="ECO:0000313" key="2">
    <source>
        <dbReference type="Proteomes" id="UP001651880"/>
    </source>
</evidence>
<keyword evidence="2" id="KW-1185">Reference proteome</keyword>
<evidence type="ECO:0000313" key="1">
    <source>
        <dbReference type="EMBL" id="MCQ1530703.1"/>
    </source>
</evidence>
<dbReference type="RefSeq" id="WP_255228226.1">
    <property type="nucleotide sequence ID" value="NZ_JAJEKE010000014.1"/>
</dbReference>
<dbReference type="EMBL" id="JAJEKE010000014">
    <property type="protein sequence ID" value="MCQ1530703.1"/>
    <property type="molecule type" value="Genomic_DNA"/>
</dbReference>
<dbReference type="Pfam" id="PF13027">
    <property type="entry name" value="DUF3888"/>
    <property type="match status" value="1"/>
</dbReference>
<reference evidence="1 2" key="1">
    <citation type="submission" date="2021-10" db="EMBL/GenBank/DDBJ databases">
        <title>Lutispora strain m25 sp. nov., a thermophilic, non-spore-forming bacterium isolated from a lab-scale methanogenic bioreactor digesting anaerobic sludge.</title>
        <authorList>
            <person name="El Houari A."/>
            <person name="Mcdonald J."/>
        </authorList>
    </citation>
    <scope>NUCLEOTIDE SEQUENCE [LARGE SCALE GENOMIC DNA]</scope>
    <source>
        <strain evidence="2">m25</strain>
    </source>
</reference>
<comment type="caution">
    <text evidence="1">The sequence shown here is derived from an EMBL/GenBank/DDBJ whole genome shotgun (WGS) entry which is preliminary data.</text>
</comment>